<evidence type="ECO:0000313" key="3">
    <source>
        <dbReference type="Proteomes" id="UP001487740"/>
    </source>
</evidence>
<dbReference type="AlphaFoldDB" id="A0AAW0UXK5"/>
<feature type="compositionally biased region" description="Pro residues" evidence="1">
    <location>
        <begin position="114"/>
        <end position="125"/>
    </location>
</feature>
<sequence length="161" mass="17221">MSEFLKKWGVIARLSSAQYPQSNCGPAAVKTASKRIIRANTINGAQDTNLAHHCVSGPLSPGTRVSEAESGSARDRIGLIAEALPYWQYTVRLDGSGRISLRNRKHLRPVANSTPPPAPQPPAPTNPAGQFNQPRHPHKSQPPPNLSYAPHPGGRCGDRGG</sequence>
<protein>
    <submittedName>
        <fullName evidence="2">Uncharacterized protein</fullName>
    </submittedName>
</protein>
<dbReference type="Proteomes" id="UP001487740">
    <property type="component" value="Unassembled WGS sequence"/>
</dbReference>
<evidence type="ECO:0000256" key="1">
    <source>
        <dbReference type="SAM" id="MobiDB-lite"/>
    </source>
</evidence>
<accession>A0AAW0UXK5</accession>
<gene>
    <name evidence="2" type="ORF">O3P69_007718</name>
</gene>
<keyword evidence="3" id="KW-1185">Reference proteome</keyword>
<evidence type="ECO:0000313" key="2">
    <source>
        <dbReference type="EMBL" id="KAK8404656.1"/>
    </source>
</evidence>
<feature type="region of interest" description="Disordered" evidence="1">
    <location>
        <begin position="104"/>
        <end position="161"/>
    </location>
</feature>
<organism evidence="2 3">
    <name type="scientific">Scylla paramamosain</name>
    <name type="common">Mud crab</name>
    <dbReference type="NCBI Taxonomy" id="85552"/>
    <lineage>
        <taxon>Eukaryota</taxon>
        <taxon>Metazoa</taxon>
        <taxon>Ecdysozoa</taxon>
        <taxon>Arthropoda</taxon>
        <taxon>Crustacea</taxon>
        <taxon>Multicrustacea</taxon>
        <taxon>Malacostraca</taxon>
        <taxon>Eumalacostraca</taxon>
        <taxon>Eucarida</taxon>
        <taxon>Decapoda</taxon>
        <taxon>Pleocyemata</taxon>
        <taxon>Brachyura</taxon>
        <taxon>Eubrachyura</taxon>
        <taxon>Portunoidea</taxon>
        <taxon>Portunidae</taxon>
        <taxon>Portuninae</taxon>
        <taxon>Scylla</taxon>
    </lineage>
</organism>
<comment type="caution">
    <text evidence="2">The sequence shown here is derived from an EMBL/GenBank/DDBJ whole genome shotgun (WGS) entry which is preliminary data.</text>
</comment>
<name>A0AAW0UXK5_SCYPA</name>
<proteinExistence type="predicted"/>
<dbReference type="EMBL" id="JARAKH010000004">
    <property type="protein sequence ID" value="KAK8404656.1"/>
    <property type="molecule type" value="Genomic_DNA"/>
</dbReference>
<reference evidence="2 3" key="1">
    <citation type="submission" date="2023-03" db="EMBL/GenBank/DDBJ databases">
        <title>High-quality genome of Scylla paramamosain provides insights in environmental adaptation.</title>
        <authorList>
            <person name="Zhang L."/>
        </authorList>
    </citation>
    <scope>NUCLEOTIDE SEQUENCE [LARGE SCALE GENOMIC DNA]</scope>
    <source>
        <strain evidence="2">LZ_2023a</strain>
        <tissue evidence="2">Muscle</tissue>
    </source>
</reference>